<dbReference type="OrthoDB" id="9805039at2"/>
<dbReference type="PROSITE" id="PS51857">
    <property type="entry name" value="CSD_2"/>
    <property type="match status" value="1"/>
</dbReference>
<dbReference type="PANTHER" id="PTHR11544">
    <property type="entry name" value="COLD SHOCK DOMAIN CONTAINING PROTEINS"/>
    <property type="match status" value="1"/>
</dbReference>
<keyword evidence="2" id="KW-0963">Cytoplasm</keyword>
<dbReference type="GO" id="GO:0003676">
    <property type="term" value="F:nucleic acid binding"/>
    <property type="evidence" value="ECO:0007669"/>
    <property type="project" value="InterPro"/>
</dbReference>
<dbReference type="CDD" id="cd04458">
    <property type="entry name" value="CSP_CDS"/>
    <property type="match status" value="1"/>
</dbReference>
<dbReference type="InterPro" id="IPR011129">
    <property type="entry name" value="CSD"/>
</dbReference>
<dbReference type="Proteomes" id="UP000239590">
    <property type="component" value="Unassembled WGS sequence"/>
</dbReference>
<dbReference type="PROSITE" id="PS00352">
    <property type="entry name" value="CSD_1"/>
    <property type="match status" value="1"/>
</dbReference>
<evidence type="ECO:0000259" key="4">
    <source>
        <dbReference type="PROSITE" id="PS51857"/>
    </source>
</evidence>
<name>A0A2S7IRY2_9BACT</name>
<dbReference type="RefSeq" id="WP_094809538.1">
    <property type="nucleotide sequence ID" value="NZ_PTRA01000001.1"/>
</dbReference>
<protein>
    <submittedName>
        <fullName evidence="5">Cold shock domain-containing protein</fullName>
    </submittedName>
</protein>
<organism evidence="5 6">
    <name type="scientific">Siphonobacter curvatus</name>
    <dbReference type="NCBI Taxonomy" id="2094562"/>
    <lineage>
        <taxon>Bacteria</taxon>
        <taxon>Pseudomonadati</taxon>
        <taxon>Bacteroidota</taxon>
        <taxon>Cytophagia</taxon>
        <taxon>Cytophagales</taxon>
        <taxon>Cytophagaceae</taxon>
        <taxon>Siphonobacter</taxon>
    </lineage>
</organism>
<feature type="domain" description="CSD" evidence="4">
    <location>
        <begin position="1"/>
        <end position="63"/>
    </location>
</feature>
<dbReference type="GO" id="GO:0005829">
    <property type="term" value="C:cytosol"/>
    <property type="evidence" value="ECO:0007669"/>
    <property type="project" value="UniProtKB-ARBA"/>
</dbReference>
<dbReference type="Pfam" id="PF00313">
    <property type="entry name" value="CSD"/>
    <property type="match status" value="1"/>
</dbReference>
<evidence type="ECO:0000256" key="2">
    <source>
        <dbReference type="ARBA" id="ARBA00022490"/>
    </source>
</evidence>
<reference evidence="6" key="1">
    <citation type="submission" date="2018-02" db="EMBL/GenBank/DDBJ databases">
        <title>Genome sequencing of Solimonas sp. HR-BB.</title>
        <authorList>
            <person name="Lee Y."/>
            <person name="Jeon C.O."/>
        </authorList>
    </citation>
    <scope>NUCLEOTIDE SEQUENCE [LARGE SCALE GENOMIC DNA]</scope>
    <source>
        <strain evidence="6">HR-U</strain>
    </source>
</reference>
<dbReference type="EMBL" id="PTRA01000001">
    <property type="protein sequence ID" value="PQA60436.1"/>
    <property type="molecule type" value="Genomic_DNA"/>
</dbReference>
<dbReference type="InterPro" id="IPR019844">
    <property type="entry name" value="CSD_CS"/>
</dbReference>
<dbReference type="AlphaFoldDB" id="A0A2S7IRY2"/>
<dbReference type="SUPFAM" id="SSF50249">
    <property type="entry name" value="Nucleic acid-binding proteins"/>
    <property type="match status" value="1"/>
</dbReference>
<dbReference type="PIRSF" id="PIRSF002599">
    <property type="entry name" value="Cold_shock_A"/>
    <property type="match status" value="1"/>
</dbReference>
<evidence type="ECO:0000313" key="6">
    <source>
        <dbReference type="Proteomes" id="UP000239590"/>
    </source>
</evidence>
<sequence length="65" mass="7107">MQTGTVKFYNESKGFGFIVDDATGQDIFVHVTGLNGLQIRQDDRVSYETISGKKGVNAVNVKKLA</sequence>
<evidence type="ECO:0000256" key="3">
    <source>
        <dbReference type="RuleBase" id="RU000408"/>
    </source>
</evidence>
<gene>
    <name evidence="5" type="ORF">C5O19_12700</name>
</gene>
<evidence type="ECO:0000313" key="5">
    <source>
        <dbReference type="EMBL" id="PQA60436.1"/>
    </source>
</evidence>
<dbReference type="SMART" id="SM00357">
    <property type="entry name" value="CSP"/>
    <property type="match status" value="1"/>
</dbReference>
<accession>A0A2S7IRY2</accession>
<dbReference type="InterPro" id="IPR050181">
    <property type="entry name" value="Cold_shock_domain"/>
</dbReference>
<dbReference type="PRINTS" id="PR00050">
    <property type="entry name" value="COLDSHOCK"/>
</dbReference>
<dbReference type="InterPro" id="IPR012340">
    <property type="entry name" value="NA-bd_OB-fold"/>
</dbReference>
<evidence type="ECO:0000256" key="1">
    <source>
        <dbReference type="ARBA" id="ARBA00004496"/>
    </source>
</evidence>
<proteinExistence type="predicted"/>
<dbReference type="InterPro" id="IPR002059">
    <property type="entry name" value="CSP_DNA-bd"/>
</dbReference>
<dbReference type="Gene3D" id="2.40.50.140">
    <property type="entry name" value="Nucleic acid-binding proteins"/>
    <property type="match status" value="1"/>
</dbReference>
<dbReference type="InterPro" id="IPR012156">
    <property type="entry name" value="Cold_shock_CspA"/>
</dbReference>
<comment type="caution">
    <text evidence="5">The sequence shown here is derived from an EMBL/GenBank/DDBJ whole genome shotgun (WGS) entry which is preliminary data.</text>
</comment>
<comment type="subcellular location">
    <subcellularLocation>
        <location evidence="1 3">Cytoplasm</location>
    </subcellularLocation>
</comment>
<keyword evidence="6" id="KW-1185">Reference proteome</keyword>